<proteinExistence type="predicted"/>
<reference evidence="2 3" key="1">
    <citation type="submission" date="2019-04" db="EMBL/GenBank/DDBJ databases">
        <title>Lysinibacillus genome sequencing.</title>
        <authorList>
            <person name="Dunlap C."/>
        </authorList>
    </citation>
    <scope>NUCLEOTIDE SEQUENCE [LARGE SCALE GENOMIC DNA]</scope>
    <source>
        <strain evidence="2 3">CCTCC AB 2010389</strain>
    </source>
</reference>
<accession>A0A4U2XZE6</accession>
<dbReference type="InterPro" id="IPR029079">
    <property type="entry name" value="Imm43"/>
</dbReference>
<evidence type="ECO:0000259" key="1">
    <source>
        <dbReference type="Pfam" id="PF15570"/>
    </source>
</evidence>
<evidence type="ECO:0000313" key="3">
    <source>
        <dbReference type="Proteomes" id="UP000308744"/>
    </source>
</evidence>
<dbReference type="AlphaFoldDB" id="A0A4U2XZE6"/>
<dbReference type="Pfam" id="PF15570">
    <property type="entry name" value="Imm43"/>
    <property type="match status" value="1"/>
</dbReference>
<dbReference type="EMBL" id="SZPU01000160">
    <property type="protein sequence ID" value="TKI52865.1"/>
    <property type="molecule type" value="Genomic_DNA"/>
</dbReference>
<feature type="domain" description="Immunity protein 43" evidence="1">
    <location>
        <begin position="42"/>
        <end position="232"/>
    </location>
</feature>
<keyword evidence="3" id="KW-1185">Reference proteome</keyword>
<protein>
    <recommendedName>
        <fullName evidence="1">Immunity protein 43 domain-containing protein</fullName>
    </recommendedName>
</protein>
<evidence type="ECO:0000313" key="2">
    <source>
        <dbReference type="EMBL" id="TKI52865.1"/>
    </source>
</evidence>
<comment type="caution">
    <text evidence="2">The sequence shown here is derived from an EMBL/GenBank/DDBJ whole genome shotgun (WGS) entry which is preliminary data.</text>
</comment>
<organism evidence="2 3">
    <name type="scientific">Lysinibacillus mangiferihumi</name>
    <dbReference type="NCBI Taxonomy" id="1130819"/>
    <lineage>
        <taxon>Bacteria</taxon>
        <taxon>Bacillati</taxon>
        <taxon>Bacillota</taxon>
        <taxon>Bacilli</taxon>
        <taxon>Bacillales</taxon>
        <taxon>Bacillaceae</taxon>
        <taxon>Lysinibacillus</taxon>
    </lineage>
</organism>
<dbReference type="Proteomes" id="UP000308744">
    <property type="component" value="Unassembled WGS sequence"/>
</dbReference>
<sequence>MAYVKEMRLHIAIDLIKFSINQLANDRGNLMKYFMLVNDRDTSPIYLDGVLHESFTEEKYVEGMNYEWNRPFIEQMAFPKDLWLITRSKVQFDYYENFFGHILSEKFLSAMEQRNALQDYVIANLEIVSTKGRPKVKDVFFFMKCINRQSLVDYEKSAFLTREVPSNAKLKVGGSFVDRYINLVLKETDCDLFQLNDLKLGRYLFCSERFKSLCEKDDLKGIQFMDLALVPNYLQSIVN</sequence>
<gene>
    <name evidence="2" type="ORF">FC756_26885</name>
</gene>
<dbReference type="RefSeq" id="WP_107897083.1">
    <property type="nucleotide sequence ID" value="NZ_PYWM01000030.1"/>
</dbReference>
<name>A0A4U2XZE6_9BACI</name>